<accession>A0ACA9UI51</accession>
<reference evidence="1" key="1">
    <citation type="submission" date="2020-04" db="EMBL/GenBank/DDBJ databases">
        <authorList>
            <person name="Broberg M."/>
        </authorList>
    </citation>
    <scope>NUCLEOTIDE SEQUENCE</scope>
</reference>
<keyword evidence="2" id="KW-1185">Reference proteome</keyword>
<dbReference type="EMBL" id="CADEHS020000515">
    <property type="protein sequence ID" value="CAG9952910.1"/>
    <property type="molecule type" value="Genomic_DNA"/>
</dbReference>
<name>A0ACA9UI51_BIOOC</name>
<reference evidence="1" key="2">
    <citation type="submission" date="2021-10" db="EMBL/GenBank/DDBJ databases">
        <authorList>
            <person name="Piombo E."/>
        </authorList>
    </citation>
    <scope>NUCLEOTIDE SEQUENCE</scope>
</reference>
<proteinExistence type="predicted"/>
<sequence>MVGDSGTKLSGGQRQRISIARAIVKKPKILVLDEATSSIDADRIVVLRKGKWWKKAPIDLCWALKVESTQGL</sequence>
<comment type="caution">
    <text evidence="1">The sequence shown here is derived from an EMBL/GenBank/DDBJ whole genome shotgun (WGS) entry which is preliminary data.</text>
</comment>
<evidence type="ECO:0000313" key="1">
    <source>
        <dbReference type="EMBL" id="CAG9952910.1"/>
    </source>
</evidence>
<feature type="non-terminal residue" evidence="1">
    <location>
        <position position="72"/>
    </location>
</feature>
<evidence type="ECO:0000313" key="2">
    <source>
        <dbReference type="Proteomes" id="UP000836387"/>
    </source>
</evidence>
<organism evidence="1 2">
    <name type="scientific">Clonostachys rosea f. rosea IK726</name>
    <dbReference type="NCBI Taxonomy" id="1349383"/>
    <lineage>
        <taxon>Eukaryota</taxon>
        <taxon>Fungi</taxon>
        <taxon>Dikarya</taxon>
        <taxon>Ascomycota</taxon>
        <taxon>Pezizomycotina</taxon>
        <taxon>Sordariomycetes</taxon>
        <taxon>Hypocreomycetidae</taxon>
        <taxon>Hypocreales</taxon>
        <taxon>Bionectriaceae</taxon>
        <taxon>Clonostachys</taxon>
    </lineage>
</organism>
<dbReference type="Proteomes" id="UP000836387">
    <property type="component" value="Unassembled WGS sequence"/>
</dbReference>
<gene>
    <name evidence="1" type="ORF">CRV2_00020955</name>
</gene>
<protein>
    <submittedName>
        <fullName evidence="1">Uncharacterized protein</fullName>
    </submittedName>
</protein>